<dbReference type="PRINTS" id="PR00111">
    <property type="entry name" value="ABHYDROLASE"/>
</dbReference>
<dbReference type="SUPFAM" id="SSF53474">
    <property type="entry name" value="alpha/beta-Hydrolases"/>
    <property type="match status" value="1"/>
</dbReference>
<dbReference type="InterPro" id="IPR000073">
    <property type="entry name" value="AB_hydrolase_1"/>
</dbReference>
<protein>
    <submittedName>
        <fullName evidence="3">Alpha/beta fold hydrolase</fullName>
    </submittedName>
</protein>
<name>A0A5B8U9U6_9ACTN</name>
<evidence type="ECO:0000259" key="2">
    <source>
        <dbReference type="Pfam" id="PF12697"/>
    </source>
</evidence>
<keyword evidence="3" id="KW-0378">Hydrolase</keyword>
<dbReference type="Proteomes" id="UP000321805">
    <property type="component" value="Chromosome"/>
</dbReference>
<dbReference type="Pfam" id="PF12697">
    <property type="entry name" value="Abhydrolase_6"/>
    <property type="match status" value="1"/>
</dbReference>
<keyword evidence="4" id="KW-1185">Reference proteome</keyword>
<reference evidence="3 4" key="1">
    <citation type="journal article" date="2018" name="J. Microbiol.">
        <title>Baekduia soli gen. nov., sp. nov., a novel bacterium isolated from the soil of Baekdu Mountain and proposal of a novel family name, Baekduiaceae fam. nov.</title>
        <authorList>
            <person name="An D.S."/>
            <person name="Siddiqi M.Z."/>
            <person name="Kim K.H."/>
            <person name="Yu H.S."/>
            <person name="Im W.T."/>
        </authorList>
    </citation>
    <scope>NUCLEOTIDE SEQUENCE [LARGE SCALE GENOMIC DNA]</scope>
    <source>
        <strain evidence="3 4">BR7-21</strain>
    </source>
</reference>
<dbReference type="Gene3D" id="3.40.50.1820">
    <property type="entry name" value="alpha/beta hydrolase"/>
    <property type="match status" value="1"/>
</dbReference>
<dbReference type="PANTHER" id="PTHR46438:SF11">
    <property type="entry name" value="LIPASE-RELATED"/>
    <property type="match status" value="1"/>
</dbReference>
<accession>A0A5B8U9U6</accession>
<evidence type="ECO:0000313" key="4">
    <source>
        <dbReference type="Proteomes" id="UP000321805"/>
    </source>
</evidence>
<gene>
    <name evidence="3" type="ORF">FSW04_19720</name>
</gene>
<dbReference type="EMBL" id="CP042430">
    <property type="protein sequence ID" value="QEC49578.1"/>
    <property type="molecule type" value="Genomic_DNA"/>
</dbReference>
<evidence type="ECO:0000256" key="1">
    <source>
        <dbReference type="SAM" id="MobiDB-lite"/>
    </source>
</evidence>
<proteinExistence type="predicted"/>
<dbReference type="OrthoDB" id="27092at2"/>
<organism evidence="3 4">
    <name type="scientific">Baekduia soli</name>
    <dbReference type="NCBI Taxonomy" id="496014"/>
    <lineage>
        <taxon>Bacteria</taxon>
        <taxon>Bacillati</taxon>
        <taxon>Actinomycetota</taxon>
        <taxon>Thermoleophilia</taxon>
        <taxon>Solirubrobacterales</taxon>
        <taxon>Baekduiaceae</taxon>
        <taxon>Baekduia</taxon>
    </lineage>
</organism>
<dbReference type="KEGG" id="bsol:FSW04_19720"/>
<dbReference type="GO" id="GO:0016787">
    <property type="term" value="F:hydrolase activity"/>
    <property type="evidence" value="ECO:0007669"/>
    <property type="project" value="UniProtKB-KW"/>
</dbReference>
<feature type="region of interest" description="Disordered" evidence="1">
    <location>
        <begin position="1"/>
        <end position="59"/>
    </location>
</feature>
<feature type="domain" description="AB hydrolase-1" evidence="2">
    <location>
        <begin position="66"/>
        <end position="297"/>
    </location>
</feature>
<evidence type="ECO:0000313" key="3">
    <source>
        <dbReference type="EMBL" id="QEC49578.1"/>
    </source>
</evidence>
<feature type="compositionally biased region" description="Basic residues" evidence="1">
    <location>
        <begin position="1"/>
        <end position="25"/>
    </location>
</feature>
<dbReference type="PANTHER" id="PTHR46438">
    <property type="entry name" value="ALPHA/BETA-HYDROLASES SUPERFAMILY PROTEIN"/>
    <property type="match status" value="1"/>
</dbReference>
<feature type="compositionally biased region" description="Basic residues" evidence="1">
    <location>
        <begin position="33"/>
        <end position="45"/>
    </location>
</feature>
<dbReference type="InterPro" id="IPR029058">
    <property type="entry name" value="AB_hydrolase_fold"/>
</dbReference>
<dbReference type="AlphaFoldDB" id="A0A5B8U9U6"/>
<sequence length="309" mass="32319">MAGRRHRRRPRRPRRHAGRPCRAARRLGEGRRAGHRRLRRAHGRRARDPGAVTGLAHDRTGTGPPLVLLHPLGADRHVWRPVLAHLAAHREVVTVDLPGFGGSAPLPPGVTPTPGALAGAVRAFCDDALGPASWHVAGNSLGGWVALALGLDRAAQTVTAIAPAGLWSAPLAPKPGVARSLARAVAPVIGAATRVTAVRRVTLLGTMAHPERVPPADAAALVRSYGRAPGFTAVNAAMRAGRFPDLDRVGVPVTLVWPEHDRLIARPRTIPAAIREIALPGCGHIPMWDDPGAVAAALLAGSAVPAAAW</sequence>